<organism evidence="1">
    <name type="scientific">marine sediment metagenome</name>
    <dbReference type="NCBI Taxonomy" id="412755"/>
    <lineage>
        <taxon>unclassified sequences</taxon>
        <taxon>metagenomes</taxon>
        <taxon>ecological metagenomes</taxon>
    </lineage>
</organism>
<comment type="caution">
    <text evidence="1">The sequence shown here is derived from an EMBL/GenBank/DDBJ whole genome shotgun (WGS) entry which is preliminary data.</text>
</comment>
<sequence>IPHFFNQNEWENSELEIYNSMVNGLNRYFNLGGAFKSSAREKQLILLKKEREKLLTAKRREFTNKQ</sequence>
<gene>
    <name evidence="1" type="ORF">S01H1_30271</name>
</gene>
<evidence type="ECO:0000313" key="1">
    <source>
        <dbReference type="EMBL" id="GAF96400.1"/>
    </source>
</evidence>
<name>X0V6Y1_9ZZZZ</name>
<dbReference type="EMBL" id="BARS01018613">
    <property type="protein sequence ID" value="GAF96400.1"/>
    <property type="molecule type" value="Genomic_DNA"/>
</dbReference>
<protein>
    <submittedName>
        <fullName evidence="1">Uncharacterized protein</fullName>
    </submittedName>
</protein>
<reference evidence="1" key="1">
    <citation type="journal article" date="2014" name="Front. Microbiol.">
        <title>High frequency of phylogenetically diverse reductive dehalogenase-homologous genes in deep subseafloor sedimentary metagenomes.</title>
        <authorList>
            <person name="Kawai M."/>
            <person name="Futagami T."/>
            <person name="Toyoda A."/>
            <person name="Takaki Y."/>
            <person name="Nishi S."/>
            <person name="Hori S."/>
            <person name="Arai W."/>
            <person name="Tsubouchi T."/>
            <person name="Morono Y."/>
            <person name="Uchiyama I."/>
            <person name="Ito T."/>
            <person name="Fujiyama A."/>
            <person name="Inagaki F."/>
            <person name="Takami H."/>
        </authorList>
    </citation>
    <scope>NUCLEOTIDE SEQUENCE</scope>
    <source>
        <strain evidence="1">Expedition CK06-06</strain>
    </source>
</reference>
<feature type="non-terminal residue" evidence="1">
    <location>
        <position position="1"/>
    </location>
</feature>
<accession>X0V6Y1</accession>
<proteinExistence type="predicted"/>
<dbReference type="AlphaFoldDB" id="X0V6Y1"/>